<reference evidence="1 2" key="1">
    <citation type="submission" date="2019-12" db="EMBL/GenBank/DDBJ databases">
        <title>Halocatena pleomorpha gen. nov. sp. nov., an extremely halophilic archaeon of family Halobacteriaceae isolated from saltpan soil.</title>
        <authorList>
            <person name="Pal Y."/>
            <person name="Verma A."/>
            <person name="Krishnamurthi S."/>
            <person name="Kumar P."/>
        </authorList>
    </citation>
    <scope>NUCLEOTIDE SEQUENCE [LARGE SCALE GENOMIC DNA]</scope>
    <source>
        <strain evidence="1 2">JCM 16495</strain>
    </source>
</reference>
<dbReference type="Proteomes" id="UP000451471">
    <property type="component" value="Unassembled WGS sequence"/>
</dbReference>
<protein>
    <recommendedName>
        <fullName evidence="3">CHAT domain-containing protein</fullName>
    </recommendedName>
</protein>
<evidence type="ECO:0008006" key="3">
    <source>
        <dbReference type="Google" id="ProtNLM"/>
    </source>
</evidence>
<dbReference type="AlphaFoldDB" id="A0A6B0GPE2"/>
<comment type="caution">
    <text evidence="1">The sequence shown here is derived from an EMBL/GenBank/DDBJ whole genome shotgun (WGS) entry which is preliminary data.</text>
</comment>
<proteinExistence type="predicted"/>
<evidence type="ECO:0000313" key="1">
    <source>
        <dbReference type="EMBL" id="MWG36736.1"/>
    </source>
</evidence>
<sequence length="560" mass="60258">MSERAGDASPTGPDTLPALTVPATVDGLATALTYSGAGIAVTGPDRSHPDCRPHPPLVEFGEVSIPDEVSTSRPETDVTARLPADRATLFVAAPLVYYLGAHVELHDGPPTLVLPDREHEFSPLPAFQHEVATLLGDTFFLDGLVRELPSEADACLEDLLPSTGGCPYALASATPGERVAQYLDCDRGRVADERPEWHLATYTDQGDEEVRCLPYLLDAMSLVYLPQSSAIDAQGLLKHSLDDFYRARPEGDVASVDVLAPELHDGDLHAWLAEGVPVSAFTPSRAAYEHRLAASSGDHRTDDHLDVAVVLNDDRMSAEHDAVARTYRENADSFPARVSVHESLSTDELARVFEADHDFVHYIGHCEVSGLRCTDGGLDCSSLSESGARTFFLNACGSYHQGRTLVERGSVAGAVTIRTVLDEQAAAVGTAFARLLVRGFGIERAMRLARRQVLMSTDYAVVGDGTFALTPDTDPALLHVDPRSDGDYAVRYSVPAEGRVGGTFVAPFESCRRLRGTTASDTLDAEGTRALLADRQRPVIFDGDLRWSTDLAPVLDSAGR</sequence>
<name>A0A6B0GPE2_9EURY</name>
<dbReference type="EMBL" id="WSZK01000039">
    <property type="protein sequence ID" value="MWG36736.1"/>
    <property type="molecule type" value="Genomic_DNA"/>
</dbReference>
<evidence type="ECO:0000313" key="2">
    <source>
        <dbReference type="Proteomes" id="UP000451471"/>
    </source>
</evidence>
<keyword evidence="2" id="KW-1185">Reference proteome</keyword>
<organism evidence="1 2">
    <name type="scientific">Halomarina oriensis</name>
    <dbReference type="NCBI Taxonomy" id="671145"/>
    <lineage>
        <taxon>Archaea</taxon>
        <taxon>Methanobacteriati</taxon>
        <taxon>Methanobacteriota</taxon>
        <taxon>Stenosarchaea group</taxon>
        <taxon>Halobacteria</taxon>
        <taxon>Halobacteriales</taxon>
        <taxon>Natronomonadaceae</taxon>
        <taxon>Halomarina</taxon>
    </lineage>
</organism>
<dbReference type="RefSeq" id="WP_158206387.1">
    <property type="nucleotide sequence ID" value="NZ_WSZK01000039.1"/>
</dbReference>
<gene>
    <name evidence="1" type="ORF">GQS65_19985</name>
</gene>
<accession>A0A6B0GPE2</accession>
<dbReference type="OrthoDB" id="269729at2157"/>